<evidence type="ECO:0000313" key="2">
    <source>
        <dbReference type="Proteomes" id="UP001246858"/>
    </source>
</evidence>
<gene>
    <name evidence="1" type="ORF">J2X78_000937</name>
</gene>
<name>A0ACC6KTA9_9SPHI</name>
<protein>
    <submittedName>
        <fullName evidence="1">Succinate-semialdehyde dehydrogenase/glutarate-semialdehyde dehydrogenase</fullName>
        <ecNumber evidence="1">1.2.1.16</ecNumber>
        <ecNumber evidence="1">1.2.1.20</ecNumber>
        <ecNumber evidence="1">1.2.1.79</ecNumber>
    </submittedName>
</protein>
<reference evidence="1" key="1">
    <citation type="submission" date="2023-07" db="EMBL/GenBank/DDBJ databases">
        <title>Sorghum-associated microbial communities from plants grown in Nebraska, USA.</title>
        <authorList>
            <person name="Schachtman D."/>
        </authorList>
    </citation>
    <scope>NUCLEOTIDE SEQUENCE</scope>
    <source>
        <strain evidence="1">2697</strain>
    </source>
</reference>
<organism evidence="1 2">
    <name type="scientific">Pedobacter africanus</name>
    <dbReference type="NCBI Taxonomy" id="151894"/>
    <lineage>
        <taxon>Bacteria</taxon>
        <taxon>Pseudomonadati</taxon>
        <taxon>Bacteroidota</taxon>
        <taxon>Sphingobacteriia</taxon>
        <taxon>Sphingobacteriales</taxon>
        <taxon>Sphingobacteriaceae</taxon>
        <taxon>Pedobacter</taxon>
    </lineage>
</organism>
<dbReference type="EC" id="1.2.1.79" evidence="1"/>
<keyword evidence="1" id="KW-0560">Oxidoreductase</keyword>
<evidence type="ECO:0000313" key="1">
    <source>
        <dbReference type="EMBL" id="MDR6782385.1"/>
    </source>
</evidence>
<sequence>MHIQSVNPVNGKIIKSYKEDTEAKLSRKIEQTHKAWLGWRESSFSERTALMNRLAAQLTLAREHLAGLMAVEMGKPLKDGLAEIDKCASVCTYYAKNASNFLSDQLVKTEATKSYVSFQPLGVVLAVMPWNFPFWQVFRFLAPALMAGNCGLLKHASNVPGCAVAIEQLIKDAGFPAHVFQTLMIGSTAVAAVIEHPMVKAVTLTGSTEAGKKVAAQAGRMLKKTVLELGGSDPYLVLEDADLELAASTCASSRLINNGQSCIAAKRFIVDKKIEREFTGLFIEKIKQRKTGDPFETGTDLGPMARADLRDELHQQVLKNIEMGAKCILGGRIPTIKGKHAYYEPTVLTGIKKGMPAYSEELFGPVASILTARNTAHAVSLANDTSFGLGAAVFTRNEQLGEDIAQTQLQAGSCFVNSLVKSDPRLPFGGINQSGYGRELGMFGIHEFVNIKTVYIQ</sequence>
<dbReference type="EC" id="1.2.1.16" evidence="1"/>
<comment type="caution">
    <text evidence="1">The sequence shown here is derived from an EMBL/GenBank/DDBJ whole genome shotgun (WGS) entry which is preliminary data.</text>
</comment>
<dbReference type="Proteomes" id="UP001246858">
    <property type="component" value="Unassembled WGS sequence"/>
</dbReference>
<accession>A0ACC6KTA9</accession>
<keyword evidence="2" id="KW-1185">Reference proteome</keyword>
<proteinExistence type="predicted"/>
<dbReference type="EMBL" id="JAVDTF010000001">
    <property type="protein sequence ID" value="MDR6782385.1"/>
    <property type="molecule type" value="Genomic_DNA"/>
</dbReference>
<dbReference type="EC" id="1.2.1.20" evidence="1"/>